<proteinExistence type="inferred from homology"/>
<dbReference type="RefSeq" id="XP_002787063.1">
    <property type="nucleotide sequence ID" value="XM_002787017.1"/>
</dbReference>
<protein>
    <recommendedName>
        <fullName evidence="9">Cyclin-dependent kinase 2 homolog</fullName>
        <ecNumber evidence="2">2.7.11.22</ecNumber>
    </recommendedName>
    <alternativeName>
        <fullName evidence="10">Cell division control protein 2 homolog</fullName>
    </alternativeName>
    <alternativeName>
        <fullName evidence="11">cdc2-related kinase 2</fullName>
    </alternativeName>
</protein>
<evidence type="ECO:0000313" key="18">
    <source>
        <dbReference type="EMBL" id="EER18859.1"/>
    </source>
</evidence>
<dbReference type="InterPro" id="IPR011009">
    <property type="entry name" value="Kinase-like_dom_sf"/>
</dbReference>
<dbReference type="CDD" id="cd07829">
    <property type="entry name" value="STKc_CDK_like"/>
    <property type="match status" value="1"/>
</dbReference>
<evidence type="ECO:0000256" key="8">
    <source>
        <dbReference type="ARBA" id="ARBA00038543"/>
    </source>
</evidence>
<dbReference type="PANTHER" id="PTHR24056">
    <property type="entry name" value="CELL DIVISION PROTEIN KINASE"/>
    <property type="match status" value="1"/>
</dbReference>
<keyword evidence="6 18" id="KW-0418">Kinase</keyword>
<evidence type="ECO:0000256" key="12">
    <source>
        <dbReference type="ARBA" id="ARBA00047811"/>
    </source>
</evidence>
<feature type="compositionally biased region" description="Basic and acidic residues" evidence="16">
    <location>
        <begin position="50"/>
        <end position="64"/>
    </location>
</feature>
<dbReference type="OrthoDB" id="1732493at2759"/>
<evidence type="ECO:0000256" key="4">
    <source>
        <dbReference type="ARBA" id="ARBA00022679"/>
    </source>
</evidence>
<dbReference type="EMBL" id="GG671513">
    <property type="protein sequence ID" value="EER18859.1"/>
    <property type="molecule type" value="Genomic_DNA"/>
</dbReference>
<sequence>MPLPPPVAALSSDNGCLIPPAPEEAPARVSRVPTPMQPPPPPPSRSLKRPRPDGQEQGRQARDELENRYELCEKLGEGTYGKVYRGMDKVTREPVAIKRMKINLEDEGCPSLAIREIALLRKIKSANVVSLLHVGRLGLPGGVVRSPGQIHVDRCSSSPWDSLTLVFELLTYDLRQFIKRNSIPSAPCLKYFIYQILRGVKACHDLRIMHRDIKPQNLLISQTTGRIKLADFGLARSYMHPTHRCTHEIVTLWYRAPEVIMGSLEYTYSIDVWSIGCVMAELFTGGSPLFPTDSEVETLFRIFRMLGTPTPETWPGIVETCPDYCELWPKWKEDRGLQTMQQRNSEIPDWLNELALSCLRVTPTARASVGGLMAHPWFKDVDDAWVAGEFFVCPGLHSDSQPIKDEAEPL</sequence>
<reference evidence="18 19" key="1">
    <citation type="submission" date="2008-07" db="EMBL/GenBank/DDBJ databases">
        <authorList>
            <person name="El-Sayed N."/>
            <person name="Caler E."/>
            <person name="Inman J."/>
            <person name="Amedeo P."/>
            <person name="Hass B."/>
            <person name="Wortman J."/>
        </authorList>
    </citation>
    <scope>NUCLEOTIDE SEQUENCE [LARGE SCALE GENOMIC DNA]</scope>
    <source>
        <strain evidence="19">ATCC 50983 / TXsc</strain>
    </source>
</reference>
<dbReference type="InterPro" id="IPR008271">
    <property type="entry name" value="Ser/Thr_kinase_AS"/>
</dbReference>
<feature type="region of interest" description="Disordered" evidence="16">
    <location>
        <begin position="1"/>
        <end position="64"/>
    </location>
</feature>
<evidence type="ECO:0000256" key="13">
    <source>
        <dbReference type="ARBA" id="ARBA00048367"/>
    </source>
</evidence>
<dbReference type="Gene3D" id="1.10.510.10">
    <property type="entry name" value="Transferase(Phosphotransferase) domain 1"/>
    <property type="match status" value="1"/>
</dbReference>
<evidence type="ECO:0000256" key="15">
    <source>
        <dbReference type="RuleBase" id="RU000304"/>
    </source>
</evidence>
<dbReference type="PROSITE" id="PS00108">
    <property type="entry name" value="PROTEIN_KINASE_ST"/>
    <property type="match status" value="1"/>
</dbReference>
<dbReference type="Gene3D" id="3.30.200.20">
    <property type="entry name" value="Phosphorylase Kinase, domain 1"/>
    <property type="match status" value="1"/>
</dbReference>
<evidence type="ECO:0000256" key="2">
    <source>
        <dbReference type="ARBA" id="ARBA00012425"/>
    </source>
</evidence>
<dbReference type="GO" id="GO:0000307">
    <property type="term" value="C:cyclin-dependent protein kinase holoenzyme complex"/>
    <property type="evidence" value="ECO:0007669"/>
    <property type="project" value="TreeGrafter"/>
</dbReference>
<dbReference type="InterPro" id="IPR050108">
    <property type="entry name" value="CDK"/>
</dbReference>
<comment type="similarity">
    <text evidence="1">Belongs to the protein kinase superfamily. CMGC Ser/Thr protein kinase family. CDC2/CDKX subfamily.</text>
</comment>
<keyword evidence="5 14" id="KW-0547">Nucleotide-binding</keyword>
<keyword evidence="3 15" id="KW-0723">Serine/threonine-protein kinase</keyword>
<dbReference type="GeneID" id="9049254"/>
<evidence type="ECO:0000256" key="14">
    <source>
        <dbReference type="PROSITE-ProRule" id="PRU10141"/>
    </source>
</evidence>
<dbReference type="PROSITE" id="PS50011">
    <property type="entry name" value="PROTEIN_KINASE_DOM"/>
    <property type="match status" value="1"/>
</dbReference>
<keyword evidence="19" id="KW-1185">Reference proteome</keyword>
<comment type="catalytic activity">
    <reaction evidence="12">
        <text>L-threonyl-[protein] + ATP = O-phospho-L-threonyl-[protein] + ADP + H(+)</text>
        <dbReference type="Rhea" id="RHEA:46608"/>
        <dbReference type="Rhea" id="RHEA-COMP:11060"/>
        <dbReference type="Rhea" id="RHEA-COMP:11605"/>
        <dbReference type="ChEBI" id="CHEBI:15378"/>
        <dbReference type="ChEBI" id="CHEBI:30013"/>
        <dbReference type="ChEBI" id="CHEBI:30616"/>
        <dbReference type="ChEBI" id="CHEBI:61977"/>
        <dbReference type="ChEBI" id="CHEBI:456216"/>
        <dbReference type="EC" id="2.7.11.22"/>
    </reaction>
</comment>
<keyword evidence="7 14" id="KW-0067">ATP-binding</keyword>
<feature type="binding site" evidence="14">
    <location>
        <position position="98"/>
    </location>
    <ligand>
        <name>ATP</name>
        <dbReference type="ChEBI" id="CHEBI:30616"/>
    </ligand>
</feature>
<dbReference type="Pfam" id="PF00069">
    <property type="entry name" value="Pkinase"/>
    <property type="match status" value="1"/>
</dbReference>
<dbReference type="GO" id="GO:0004693">
    <property type="term" value="F:cyclin-dependent protein serine/threonine kinase activity"/>
    <property type="evidence" value="ECO:0007669"/>
    <property type="project" value="UniProtKB-EC"/>
</dbReference>
<dbReference type="FunFam" id="1.10.510.10:FF:000624">
    <property type="entry name" value="Mitogen-activated protein kinase"/>
    <property type="match status" value="1"/>
</dbReference>
<evidence type="ECO:0000256" key="5">
    <source>
        <dbReference type="ARBA" id="ARBA00022741"/>
    </source>
</evidence>
<dbReference type="GO" id="GO:0005524">
    <property type="term" value="F:ATP binding"/>
    <property type="evidence" value="ECO:0007669"/>
    <property type="project" value="UniProtKB-UniRule"/>
</dbReference>
<evidence type="ECO:0000256" key="7">
    <source>
        <dbReference type="ARBA" id="ARBA00022840"/>
    </source>
</evidence>
<comment type="subunit">
    <text evidence="8">May form a complex composed of at least the catalytic subunit CRK2 and a cyclin.</text>
</comment>
<dbReference type="SMART" id="SM00220">
    <property type="entry name" value="S_TKc"/>
    <property type="match status" value="1"/>
</dbReference>
<dbReference type="EC" id="2.7.11.22" evidence="2"/>
<evidence type="ECO:0000313" key="19">
    <source>
        <dbReference type="Proteomes" id="UP000007800"/>
    </source>
</evidence>
<evidence type="ECO:0000256" key="1">
    <source>
        <dbReference type="ARBA" id="ARBA00006485"/>
    </source>
</evidence>
<accession>C5K9T7</accession>
<evidence type="ECO:0000256" key="9">
    <source>
        <dbReference type="ARBA" id="ARBA00039612"/>
    </source>
</evidence>
<dbReference type="GO" id="GO:0007165">
    <property type="term" value="P:signal transduction"/>
    <property type="evidence" value="ECO:0007669"/>
    <property type="project" value="TreeGrafter"/>
</dbReference>
<dbReference type="GO" id="GO:0005634">
    <property type="term" value="C:nucleus"/>
    <property type="evidence" value="ECO:0007669"/>
    <property type="project" value="TreeGrafter"/>
</dbReference>
<organism evidence="19">
    <name type="scientific">Perkinsus marinus (strain ATCC 50983 / TXsc)</name>
    <dbReference type="NCBI Taxonomy" id="423536"/>
    <lineage>
        <taxon>Eukaryota</taxon>
        <taxon>Sar</taxon>
        <taxon>Alveolata</taxon>
        <taxon>Perkinsozoa</taxon>
        <taxon>Perkinsea</taxon>
        <taxon>Perkinsida</taxon>
        <taxon>Perkinsidae</taxon>
        <taxon>Perkinsus</taxon>
    </lineage>
</organism>
<dbReference type="OMA" id="ENTHYNN"/>
<dbReference type="InterPro" id="IPR017441">
    <property type="entry name" value="Protein_kinase_ATP_BS"/>
</dbReference>
<evidence type="ECO:0000256" key="6">
    <source>
        <dbReference type="ARBA" id="ARBA00022777"/>
    </source>
</evidence>
<evidence type="ECO:0000256" key="16">
    <source>
        <dbReference type="SAM" id="MobiDB-lite"/>
    </source>
</evidence>
<evidence type="ECO:0000256" key="11">
    <source>
        <dbReference type="ARBA" id="ARBA00042858"/>
    </source>
</evidence>
<evidence type="ECO:0000256" key="3">
    <source>
        <dbReference type="ARBA" id="ARBA00022527"/>
    </source>
</evidence>
<dbReference type="GO" id="GO:0010389">
    <property type="term" value="P:regulation of G2/M transition of mitotic cell cycle"/>
    <property type="evidence" value="ECO:0007669"/>
    <property type="project" value="TreeGrafter"/>
</dbReference>
<evidence type="ECO:0000256" key="10">
    <source>
        <dbReference type="ARBA" id="ARBA00041902"/>
    </source>
</evidence>
<comment type="catalytic activity">
    <reaction evidence="13">
        <text>L-seryl-[protein] + ATP = O-phospho-L-seryl-[protein] + ADP + H(+)</text>
        <dbReference type="Rhea" id="RHEA:17989"/>
        <dbReference type="Rhea" id="RHEA-COMP:9863"/>
        <dbReference type="Rhea" id="RHEA-COMP:11604"/>
        <dbReference type="ChEBI" id="CHEBI:15378"/>
        <dbReference type="ChEBI" id="CHEBI:29999"/>
        <dbReference type="ChEBI" id="CHEBI:30616"/>
        <dbReference type="ChEBI" id="CHEBI:83421"/>
        <dbReference type="ChEBI" id="CHEBI:456216"/>
        <dbReference type="EC" id="2.7.11.22"/>
    </reaction>
</comment>
<dbReference type="GO" id="GO:0000082">
    <property type="term" value="P:G1/S transition of mitotic cell cycle"/>
    <property type="evidence" value="ECO:0007669"/>
    <property type="project" value="TreeGrafter"/>
</dbReference>
<gene>
    <name evidence="18" type="ORF">Pmar_PMAR006483</name>
</gene>
<dbReference type="PROSITE" id="PS00107">
    <property type="entry name" value="PROTEIN_KINASE_ATP"/>
    <property type="match status" value="1"/>
</dbReference>
<dbReference type="GO" id="GO:0030332">
    <property type="term" value="F:cyclin binding"/>
    <property type="evidence" value="ECO:0007669"/>
    <property type="project" value="TreeGrafter"/>
</dbReference>
<name>C5K9T7_PERM5</name>
<dbReference type="PANTHER" id="PTHR24056:SF254">
    <property type="entry name" value="CYCLIN-DEPENDENT KINASE 2"/>
    <property type="match status" value="1"/>
</dbReference>
<dbReference type="Proteomes" id="UP000007800">
    <property type="component" value="Unassembled WGS sequence"/>
</dbReference>
<dbReference type="GO" id="GO:0010468">
    <property type="term" value="P:regulation of gene expression"/>
    <property type="evidence" value="ECO:0007669"/>
    <property type="project" value="TreeGrafter"/>
</dbReference>
<dbReference type="InParanoid" id="C5K9T7"/>
<evidence type="ECO:0000259" key="17">
    <source>
        <dbReference type="PROSITE" id="PS50011"/>
    </source>
</evidence>
<feature type="domain" description="Protein kinase" evidence="17">
    <location>
        <begin position="69"/>
        <end position="378"/>
    </location>
</feature>
<keyword evidence="4" id="KW-0808">Transferase</keyword>
<dbReference type="GO" id="GO:0005737">
    <property type="term" value="C:cytoplasm"/>
    <property type="evidence" value="ECO:0007669"/>
    <property type="project" value="TreeGrafter"/>
</dbReference>
<dbReference type="AlphaFoldDB" id="C5K9T7"/>
<dbReference type="InterPro" id="IPR000719">
    <property type="entry name" value="Prot_kinase_dom"/>
</dbReference>
<feature type="compositionally biased region" description="Pro residues" evidence="16">
    <location>
        <begin position="35"/>
        <end position="44"/>
    </location>
</feature>
<dbReference type="SUPFAM" id="SSF56112">
    <property type="entry name" value="Protein kinase-like (PK-like)"/>
    <property type="match status" value="1"/>
</dbReference>